<comment type="similarity">
    <text evidence="5">Belongs to the SAT4 family.</text>
</comment>
<name>A0AA39TZ90_9PEZI</name>
<feature type="transmembrane region" description="Helical" evidence="6">
    <location>
        <begin position="50"/>
        <end position="70"/>
    </location>
</feature>
<dbReference type="EMBL" id="JAULSR010000009">
    <property type="protein sequence ID" value="KAK0612443.1"/>
    <property type="molecule type" value="Genomic_DNA"/>
</dbReference>
<dbReference type="InterPro" id="IPR049326">
    <property type="entry name" value="Rhodopsin_dom_fungi"/>
</dbReference>
<feature type="transmembrane region" description="Helical" evidence="6">
    <location>
        <begin position="128"/>
        <end position="149"/>
    </location>
</feature>
<dbReference type="Pfam" id="PF20684">
    <property type="entry name" value="Fung_rhodopsin"/>
    <property type="match status" value="1"/>
</dbReference>
<comment type="caution">
    <text evidence="8">The sequence shown here is derived from an EMBL/GenBank/DDBJ whole genome shotgun (WGS) entry which is preliminary data.</text>
</comment>
<evidence type="ECO:0000256" key="3">
    <source>
        <dbReference type="ARBA" id="ARBA00022989"/>
    </source>
</evidence>
<keyword evidence="9" id="KW-1185">Reference proteome</keyword>
<keyword evidence="3 6" id="KW-1133">Transmembrane helix</keyword>
<dbReference type="AlphaFoldDB" id="A0AA39TZ90"/>
<gene>
    <name evidence="8" type="ORF">B0T17DRAFT_648599</name>
</gene>
<evidence type="ECO:0000256" key="1">
    <source>
        <dbReference type="ARBA" id="ARBA00004141"/>
    </source>
</evidence>
<evidence type="ECO:0000256" key="4">
    <source>
        <dbReference type="ARBA" id="ARBA00023136"/>
    </source>
</evidence>
<dbReference type="InterPro" id="IPR052337">
    <property type="entry name" value="SAT4-like"/>
</dbReference>
<dbReference type="PANTHER" id="PTHR33048:SF161">
    <property type="entry name" value="INTEGRAL MEMBRANE PROTEIN"/>
    <property type="match status" value="1"/>
</dbReference>
<feature type="transmembrane region" description="Helical" evidence="6">
    <location>
        <begin position="194"/>
        <end position="216"/>
    </location>
</feature>
<reference evidence="8" key="1">
    <citation type="submission" date="2023-06" db="EMBL/GenBank/DDBJ databases">
        <title>Genome-scale phylogeny and comparative genomics of the fungal order Sordariales.</title>
        <authorList>
            <consortium name="Lawrence Berkeley National Laboratory"/>
            <person name="Hensen N."/>
            <person name="Bonometti L."/>
            <person name="Westerberg I."/>
            <person name="Brannstrom I.O."/>
            <person name="Guillou S."/>
            <person name="Cros-Aarteil S."/>
            <person name="Calhoun S."/>
            <person name="Haridas S."/>
            <person name="Kuo A."/>
            <person name="Mondo S."/>
            <person name="Pangilinan J."/>
            <person name="Riley R."/>
            <person name="LaButti K."/>
            <person name="Andreopoulos B."/>
            <person name="Lipzen A."/>
            <person name="Chen C."/>
            <person name="Yanf M."/>
            <person name="Daum C."/>
            <person name="Ng V."/>
            <person name="Clum A."/>
            <person name="Steindorff A."/>
            <person name="Ohm R."/>
            <person name="Martin F."/>
            <person name="Silar P."/>
            <person name="Natvig D."/>
            <person name="Lalanne C."/>
            <person name="Gautier V."/>
            <person name="Ament-velasquez S.L."/>
            <person name="Kruys A."/>
            <person name="Hutchinson M.I."/>
            <person name="Powell A.J."/>
            <person name="Barry K."/>
            <person name="Miller A.N."/>
            <person name="Grigoriev I.V."/>
            <person name="Debuchy R."/>
            <person name="Gladieux P."/>
            <person name="Thoren M.H."/>
            <person name="Johannesson H."/>
        </authorList>
    </citation>
    <scope>NUCLEOTIDE SEQUENCE</scope>
    <source>
        <strain evidence="8">SMH3391-2</strain>
    </source>
</reference>
<accession>A0AA39TZ90</accession>
<dbReference type="Proteomes" id="UP001174934">
    <property type="component" value="Unassembled WGS sequence"/>
</dbReference>
<evidence type="ECO:0000259" key="7">
    <source>
        <dbReference type="Pfam" id="PF20684"/>
    </source>
</evidence>
<keyword evidence="2 6" id="KW-0812">Transmembrane</keyword>
<sequence>MGVDYIYFETLPQVQAHLIVNTVLTFLATGCVCLRIVTRFMSGARLWWDDYLIIASVPQGIGMLVLQGMYSKVGVGYPITETLPNLKVILQMLVAYELIFSVAISTIKLSVMMFYLRVFVNQGLRLAVKLVMAFVGLWSLGNILQVFLICRPFAATYDPLVKGECGNQVASFIAIGAFNVVTDVLILTLPIRTVWGLSMSVPAKVGLTGVFLIGLMQSP</sequence>
<feature type="domain" description="Rhodopsin" evidence="7">
    <location>
        <begin position="34"/>
        <end position="216"/>
    </location>
</feature>
<protein>
    <recommendedName>
        <fullName evidence="7">Rhodopsin domain-containing protein</fullName>
    </recommendedName>
</protein>
<evidence type="ECO:0000313" key="8">
    <source>
        <dbReference type="EMBL" id="KAK0612443.1"/>
    </source>
</evidence>
<dbReference type="PANTHER" id="PTHR33048">
    <property type="entry name" value="PTH11-LIKE INTEGRAL MEMBRANE PROTEIN (AFU_ORTHOLOGUE AFUA_5G11245)"/>
    <property type="match status" value="1"/>
</dbReference>
<evidence type="ECO:0000256" key="5">
    <source>
        <dbReference type="ARBA" id="ARBA00038359"/>
    </source>
</evidence>
<evidence type="ECO:0000313" key="9">
    <source>
        <dbReference type="Proteomes" id="UP001174934"/>
    </source>
</evidence>
<proteinExistence type="inferred from homology"/>
<keyword evidence="4 6" id="KW-0472">Membrane</keyword>
<feature type="transmembrane region" description="Helical" evidence="6">
    <location>
        <begin position="90"/>
        <end position="116"/>
    </location>
</feature>
<comment type="subcellular location">
    <subcellularLocation>
        <location evidence="1">Membrane</location>
        <topology evidence="1">Multi-pass membrane protein</topology>
    </subcellularLocation>
</comment>
<organism evidence="8 9">
    <name type="scientific">Bombardia bombarda</name>
    <dbReference type="NCBI Taxonomy" id="252184"/>
    <lineage>
        <taxon>Eukaryota</taxon>
        <taxon>Fungi</taxon>
        <taxon>Dikarya</taxon>
        <taxon>Ascomycota</taxon>
        <taxon>Pezizomycotina</taxon>
        <taxon>Sordariomycetes</taxon>
        <taxon>Sordariomycetidae</taxon>
        <taxon>Sordariales</taxon>
        <taxon>Lasiosphaeriaceae</taxon>
        <taxon>Bombardia</taxon>
    </lineage>
</organism>
<feature type="transmembrane region" description="Helical" evidence="6">
    <location>
        <begin position="169"/>
        <end position="187"/>
    </location>
</feature>
<feature type="transmembrane region" description="Helical" evidence="6">
    <location>
        <begin position="18"/>
        <end position="38"/>
    </location>
</feature>
<evidence type="ECO:0000256" key="2">
    <source>
        <dbReference type="ARBA" id="ARBA00022692"/>
    </source>
</evidence>
<dbReference type="GO" id="GO:0016020">
    <property type="term" value="C:membrane"/>
    <property type="evidence" value="ECO:0007669"/>
    <property type="project" value="UniProtKB-SubCell"/>
</dbReference>
<evidence type="ECO:0000256" key="6">
    <source>
        <dbReference type="SAM" id="Phobius"/>
    </source>
</evidence>